<dbReference type="Proteomes" id="UP001415857">
    <property type="component" value="Unassembled WGS sequence"/>
</dbReference>
<proteinExistence type="predicted"/>
<reference evidence="2 3" key="1">
    <citation type="journal article" date="2024" name="Plant J.">
        <title>Genome sequences and population genomics reveal climatic adaptation and genomic divergence between two closely related sweetgum species.</title>
        <authorList>
            <person name="Xu W.Q."/>
            <person name="Ren C.Q."/>
            <person name="Zhang X.Y."/>
            <person name="Comes H.P."/>
            <person name="Liu X.H."/>
            <person name="Li Y.G."/>
            <person name="Kettle C.J."/>
            <person name="Jalonen R."/>
            <person name="Gaisberger H."/>
            <person name="Ma Y.Z."/>
            <person name="Qiu Y.X."/>
        </authorList>
    </citation>
    <scope>NUCLEOTIDE SEQUENCE [LARGE SCALE GENOMIC DNA]</scope>
    <source>
        <strain evidence="2">Hangzhou</strain>
    </source>
</reference>
<protein>
    <submittedName>
        <fullName evidence="2">Uncharacterized protein</fullName>
    </submittedName>
</protein>
<feature type="region of interest" description="Disordered" evidence="1">
    <location>
        <begin position="1"/>
        <end position="27"/>
    </location>
</feature>
<organism evidence="2 3">
    <name type="scientific">Liquidambar formosana</name>
    <name type="common">Formosan gum</name>
    <dbReference type="NCBI Taxonomy" id="63359"/>
    <lineage>
        <taxon>Eukaryota</taxon>
        <taxon>Viridiplantae</taxon>
        <taxon>Streptophyta</taxon>
        <taxon>Embryophyta</taxon>
        <taxon>Tracheophyta</taxon>
        <taxon>Spermatophyta</taxon>
        <taxon>Magnoliopsida</taxon>
        <taxon>eudicotyledons</taxon>
        <taxon>Gunneridae</taxon>
        <taxon>Pentapetalae</taxon>
        <taxon>Saxifragales</taxon>
        <taxon>Altingiaceae</taxon>
        <taxon>Liquidambar</taxon>
    </lineage>
</organism>
<dbReference type="EMBL" id="JBBPBK010000003">
    <property type="protein sequence ID" value="KAK9289105.1"/>
    <property type="molecule type" value="Genomic_DNA"/>
</dbReference>
<comment type="caution">
    <text evidence="2">The sequence shown here is derived from an EMBL/GenBank/DDBJ whole genome shotgun (WGS) entry which is preliminary data.</text>
</comment>
<gene>
    <name evidence="2" type="ORF">L1049_017577</name>
</gene>
<dbReference type="AlphaFoldDB" id="A0AAP0X8B0"/>
<evidence type="ECO:0000256" key="1">
    <source>
        <dbReference type="SAM" id="MobiDB-lite"/>
    </source>
</evidence>
<sequence length="85" mass="9808">MDGSSSSSSSPSSSSNFSRRSLDTGGRTPRWVEFWNAAVDRWLSFGFTPESHWSSEEVYWLGFDFRPENERKPAKKLWLGKKSDR</sequence>
<name>A0AAP0X8B0_LIQFO</name>
<evidence type="ECO:0000313" key="3">
    <source>
        <dbReference type="Proteomes" id="UP001415857"/>
    </source>
</evidence>
<feature type="compositionally biased region" description="Low complexity" evidence="1">
    <location>
        <begin position="1"/>
        <end position="19"/>
    </location>
</feature>
<accession>A0AAP0X8B0</accession>
<keyword evidence="3" id="KW-1185">Reference proteome</keyword>
<evidence type="ECO:0000313" key="2">
    <source>
        <dbReference type="EMBL" id="KAK9289105.1"/>
    </source>
</evidence>